<organism evidence="1 2">
    <name type="scientific">Billgrantia ethanolica</name>
    <dbReference type="NCBI Taxonomy" id="2733486"/>
    <lineage>
        <taxon>Bacteria</taxon>
        <taxon>Pseudomonadati</taxon>
        <taxon>Pseudomonadota</taxon>
        <taxon>Gammaproteobacteria</taxon>
        <taxon>Oceanospirillales</taxon>
        <taxon>Halomonadaceae</taxon>
        <taxon>Billgrantia</taxon>
    </lineage>
</organism>
<dbReference type="Pfam" id="PF05402">
    <property type="entry name" value="PqqD"/>
    <property type="match status" value="1"/>
</dbReference>
<evidence type="ECO:0000313" key="1">
    <source>
        <dbReference type="EMBL" id="MCE8002425.1"/>
    </source>
</evidence>
<comment type="caution">
    <text evidence="1">The sequence shown here is derived from an EMBL/GenBank/DDBJ whole genome shotgun (WGS) entry which is preliminary data.</text>
</comment>
<dbReference type="InterPro" id="IPR041881">
    <property type="entry name" value="PqqD_sf"/>
</dbReference>
<dbReference type="EMBL" id="JABFTX010000001">
    <property type="protein sequence ID" value="MCE8002425.1"/>
    <property type="molecule type" value="Genomic_DNA"/>
</dbReference>
<dbReference type="InterPro" id="IPR008792">
    <property type="entry name" value="PQQD"/>
</dbReference>
<dbReference type="Gene3D" id="1.10.10.1150">
    <property type="entry name" value="Coenzyme PQQ synthesis protein D (PqqD)"/>
    <property type="match status" value="1"/>
</dbReference>
<dbReference type="Proteomes" id="UP001320168">
    <property type="component" value="Unassembled WGS sequence"/>
</dbReference>
<dbReference type="RefSeq" id="WP_234269204.1">
    <property type="nucleotide sequence ID" value="NZ_JABFTX010000001.1"/>
</dbReference>
<sequence length="414" mass="45528">MNRGIDAVLLLDGRESVEQLLAFTRQLDRESALRALGEGIQANPLWIRMKGARLAARAWPEPMVAAFGHFTGEQKSLLADLAAQLREVLEHHRYIDYPAAELAVERLATALRARFGEEALTRFRYTAIPRGGWIVLGMLSYLLDLRPDQIGVPEPGVAESGESQPWVVVDDCALSGVRFQQFLQRCDTPTVIFCPLFAPGELCRAIERVEPRVLACLNAEDLRDVAPDWFGATYPRWLSERREQIGEEAYWCGIAEYVAFAWCEPEAKYWDAEAGRFQAGWNAWPPSLCLKRRVQAARLRAEAAGTAEEGLAQAGIALQSTEPGPLKSAARVLGVPIGESIAVAHFPRASAGSAPCFQLDPTAADMWRALLNSGSLEGAIALLLEDYAVAPEALRRDLAALVAELEDIGVLVRR</sequence>
<accession>A0ABS9A1E8</accession>
<name>A0ABS9A1E8_9GAMM</name>
<gene>
    <name evidence="1" type="ORF">HOP53_06200</name>
</gene>
<keyword evidence="2" id="KW-1185">Reference proteome</keyword>
<proteinExistence type="predicted"/>
<reference evidence="1 2" key="1">
    <citation type="journal article" date="2021" name="Front. Microbiol.">
        <title>Aerobic Denitrification and Heterotrophic Sulfur Oxidation in the Genus Halomonas Revealed by Six Novel Species Characterizations and Genome-Based Analysis.</title>
        <authorList>
            <person name="Wang L."/>
            <person name="Shao Z."/>
        </authorList>
    </citation>
    <scope>NUCLEOTIDE SEQUENCE [LARGE SCALE GENOMIC DNA]</scope>
    <source>
        <strain evidence="1 2">MCCC 1A11081</strain>
    </source>
</reference>
<protein>
    <submittedName>
        <fullName evidence="1">PqqD family protein</fullName>
    </submittedName>
</protein>
<evidence type="ECO:0000313" key="2">
    <source>
        <dbReference type="Proteomes" id="UP001320168"/>
    </source>
</evidence>